<dbReference type="InterPro" id="IPR046715">
    <property type="entry name" value="DUF6607"/>
</dbReference>
<sequence length="298" mass="35524">MKSKTLLPAIALLYLTANAQDKRDITAIKNMAGCYEVSFNFSETFSPNRGYKKKDNYHSKALEWVAVVEEQPNKIALQHLLVVNPKGEGKNAIVKHWRQDWLYENTDLYVFNKENHWKYKFLNPKQVKGQWTQIVYQVDDAPRYSGSGIWIHLDKKTFWESTADAPLPRREYTTRTDYNVLNRTNRHEITEWGWLHFQDNKKILRQDNQEDTIVAEEIGKEYYKKIDDKKCLIAQNYWKEYAPLWAAVREEWANKMNKKQDLYVKPKVQDTYLYSELMKLEPQQTKEAKELVKKYIVK</sequence>
<dbReference type="Pfam" id="PF20311">
    <property type="entry name" value="DUF6607"/>
    <property type="match status" value="1"/>
</dbReference>
<dbReference type="Proteomes" id="UP001284033">
    <property type="component" value="Unassembled WGS sequence"/>
</dbReference>
<accession>A0AAP6HHL3</accession>
<dbReference type="AlphaFoldDB" id="A0AAP6HHL3"/>
<reference evidence="2" key="1">
    <citation type="submission" date="2023-01" db="EMBL/GenBank/DDBJ databases">
        <title>Genome-based studies on antimicrobial resistance profiles of Riemerella anatipestifer in China, 1994 to 2021.</title>
        <authorList>
            <person name="Yang Z."/>
            <person name="Zhu D."/>
        </authorList>
    </citation>
    <scope>NUCLEOTIDE SEQUENCE</scope>
    <source>
        <strain evidence="2">RCAD1218</strain>
    </source>
</reference>
<evidence type="ECO:0000313" key="2">
    <source>
        <dbReference type="EMBL" id="MDY3513506.1"/>
    </source>
</evidence>
<gene>
    <name evidence="2" type="ORF">PG303_09820</name>
</gene>
<dbReference type="RefSeq" id="WP_154468805.1">
    <property type="nucleotide sequence ID" value="NZ_CP110126.1"/>
</dbReference>
<organism evidence="2 3">
    <name type="scientific">Riemerella anatipestifer</name>
    <name type="common">Moraxella anatipestifer</name>
    <dbReference type="NCBI Taxonomy" id="34085"/>
    <lineage>
        <taxon>Bacteria</taxon>
        <taxon>Pseudomonadati</taxon>
        <taxon>Bacteroidota</taxon>
        <taxon>Flavobacteriia</taxon>
        <taxon>Flavobacteriales</taxon>
        <taxon>Weeksellaceae</taxon>
        <taxon>Riemerella</taxon>
    </lineage>
</organism>
<dbReference type="EMBL" id="JAQZHK010000010">
    <property type="protein sequence ID" value="MDY3513506.1"/>
    <property type="molecule type" value="Genomic_DNA"/>
</dbReference>
<feature type="chain" id="PRO_5042833599" evidence="1">
    <location>
        <begin position="20"/>
        <end position="298"/>
    </location>
</feature>
<evidence type="ECO:0000313" key="3">
    <source>
        <dbReference type="Proteomes" id="UP001284033"/>
    </source>
</evidence>
<protein>
    <submittedName>
        <fullName evidence="2">Uncharacterized protein</fullName>
    </submittedName>
</protein>
<comment type="caution">
    <text evidence="2">The sequence shown here is derived from an EMBL/GenBank/DDBJ whole genome shotgun (WGS) entry which is preliminary data.</text>
</comment>
<feature type="signal peptide" evidence="1">
    <location>
        <begin position="1"/>
        <end position="19"/>
    </location>
</feature>
<name>A0AAP6HHL3_RIEAN</name>
<evidence type="ECO:0000256" key="1">
    <source>
        <dbReference type="SAM" id="SignalP"/>
    </source>
</evidence>
<keyword evidence="1" id="KW-0732">Signal</keyword>
<proteinExistence type="predicted"/>